<feature type="transmembrane region" description="Helical" evidence="1">
    <location>
        <begin position="158"/>
        <end position="176"/>
    </location>
</feature>
<sequence length="218" mass="25390">MAWKSSKLLHLILMYVMLSGITFWLPVTRGLFDGSSYTWSGWMGIGGTGIDGQYWLLLMFTALMTSVVFLGWRGARKPFHWLLMIWFILLVTESGSWFFSPESVHLQGDTLGTDLSLSKVIFPFDVLFLTLSCVWISRDIRSKREPQPPAWNRVNRMLLILFFSILPMQFILLGFFDSNILFDQIGVILTILQWILLNLSFYPWRIRAREIPHIHHNS</sequence>
<keyword evidence="1" id="KW-1133">Transmembrane helix</keyword>
<accession>A0ABW0QXH3</accession>
<proteinExistence type="predicted"/>
<dbReference type="RefSeq" id="WP_378111404.1">
    <property type="nucleotide sequence ID" value="NZ_JBHSNC010000025.1"/>
</dbReference>
<comment type="caution">
    <text evidence="2">The sequence shown here is derived from an EMBL/GenBank/DDBJ whole genome shotgun (WGS) entry which is preliminary data.</text>
</comment>
<dbReference type="Proteomes" id="UP001596108">
    <property type="component" value="Unassembled WGS sequence"/>
</dbReference>
<evidence type="ECO:0000313" key="2">
    <source>
        <dbReference type="EMBL" id="MFC5529520.1"/>
    </source>
</evidence>
<evidence type="ECO:0008006" key="4">
    <source>
        <dbReference type="Google" id="ProtNLM"/>
    </source>
</evidence>
<keyword evidence="1" id="KW-0812">Transmembrane</keyword>
<evidence type="ECO:0000256" key="1">
    <source>
        <dbReference type="SAM" id="Phobius"/>
    </source>
</evidence>
<feature type="transmembrane region" description="Helical" evidence="1">
    <location>
        <begin position="79"/>
        <end position="100"/>
    </location>
</feature>
<keyword evidence="3" id="KW-1185">Reference proteome</keyword>
<name>A0ABW0QXH3_9BACL</name>
<gene>
    <name evidence="2" type="ORF">ACFPQ4_08670</name>
</gene>
<protein>
    <recommendedName>
        <fullName evidence="4">DUF998 domain-containing protein</fullName>
    </recommendedName>
</protein>
<feature type="transmembrane region" description="Helical" evidence="1">
    <location>
        <begin position="12"/>
        <end position="32"/>
    </location>
</feature>
<reference evidence="3" key="1">
    <citation type="journal article" date="2019" name="Int. J. Syst. Evol. Microbiol.">
        <title>The Global Catalogue of Microorganisms (GCM) 10K type strain sequencing project: providing services to taxonomists for standard genome sequencing and annotation.</title>
        <authorList>
            <consortium name="The Broad Institute Genomics Platform"/>
            <consortium name="The Broad Institute Genome Sequencing Center for Infectious Disease"/>
            <person name="Wu L."/>
            <person name="Ma J."/>
        </authorList>
    </citation>
    <scope>NUCLEOTIDE SEQUENCE [LARGE SCALE GENOMIC DNA]</scope>
    <source>
        <strain evidence="3">CGMCC 1.18578</strain>
    </source>
</reference>
<feature type="transmembrane region" description="Helical" evidence="1">
    <location>
        <begin position="182"/>
        <end position="202"/>
    </location>
</feature>
<dbReference type="EMBL" id="JBHSNC010000025">
    <property type="protein sequence ID" value="MFC5529520.1"/>
    <property type="molecule type" value="Genomic_DNA"/>
</dbReference>
<evidence type="ECO:0000313" key="3">
    <source>
        <dbReference type="Proteomes" id="UP001596108"/>
    </source>
</evidence>
<organism evidence="2 3">
    <name type="scientific">Cohnella yongneupensis</name>
    <dbReference type="NCBI Taxonomy" id="425006"/>
    <lineage>
        <taxon>Bacteria</taxon>
        <taxon>Bacillati</taxon>
        <taxon>Bacillota</taxon>
        <taxon>Bacilli</taxon>
        <taxon>Bacillales</taxon>
        <taxon>Paenibacillaceae</taxon>
        <taxon>Cohnella</taxon>
    </lineage>
</organism>
<feature type="transmembrane region" description="Helical" evidence="1">
    <location>
        <begin position="52"/>
        <end position="72"/>
    </location>
</feature>
<keyword evidence="1" id="KW-0472">Membrane</keyword>
<feature type="transmembrane region" description="Helical" evidence="1">
    <location>
        <begin position="120"/>
        <end position="137"/>
    </location>
</feature>